<evidence type="ECO:0000256" key="9">
    <source>
        <dbReference type="ARBA" id="ARBA00048424"/>
    </source>
</evidence>
<comment type="catalytic activity">
    <reaction evidence="8">
        <text>1,5-bis(diphospho)-1D-myo-inositol 2,3,4,6-tetrakisphosphate + H2O = 1-diphospho-1D-myo-inositol 2,3,4,5,6-pentakisphosphate + phosphate + 2 H(+)</text>
        <dbReference type="Rhea" id="RHEA:79699"/>
        <dbReference type="ChEBI" id="CHEBI:15377"/>
        <dbReference type="ChEBI" id="CHEBI:15378"/>
        <dbReference type="ChEBI" id="CHEBI:43474"/>
        <dbReference type="ChEBI" id="CHEBI:74946"/>
        <dbReference type="ChEBI" id="CHEBI:77983"/>
        <dbReference type="EC" id="3.6.1.52"/>
    </reaction>
    <physiologicalReaction direction="left-to-right" evidence="8">
        <dbReference type="Rhea" id="RHEA:79700"/>
    </physiologicalReaction>
</comment>
<evidence type="ECO:0000256" key="3">
    <source>
        <dbReference type="ARBA" id="ARBA00022490"/>
    </source>
</evidence>
<comment type="catalytic activity">
    <reaction evidence="6">
        <text>5-diphospho-1D-myo-inositol 1,2,3,4,6-pentakisphosphate + H2O = 1D-myo-inositol hexakisphosphate + phosphate + H(+)</text>
        <dbReference type="Rhea" id="RHEA:22384"/>
        <dbReference type="ChEBI" id="CHEBI:15377"/>
        <dbReference type="ChEBI" id="CHEBI:15378"/>
        <dbReference type="ChEBI" id="CHEBI:43474"/>
        <dbReference type="ChEBI" id="CHEBI:58130"/>
        <dbReference type="ChEBI" id="CHEBI:58628"/>
        <dbReference type="EC" id="3.6.1.52"/>
    </reaction>
    <physiologicalReaction direction="left-to-right" evidence="6">
        <dbReference type="Rhea" id="RHEA:22385"/>
    </physiologicalReaction>
</comment>
<evidence type="ECO:0000256" key="8">
    <source>
        <dbReference type="ARBA" id="ARBA00047927"/>
    </source>
</evidence>
<dbReference type="InterPro" id="IPR020422">
    <property type="entry name" value="TYR_PHOSPHATASE_DUAL_dom"/>
</dbReference>
<evidence type="ECO:0000313" key="12">
    <source>
        <dbReference type="EMBL" id="KIW71454.1"/>
    </source>
</evidence>
<evidence type="ECO:0000256" key="5">
    <source>
        <dbReference type="ARBA" id="ARBA00044949"/>
    </source>
</evidence>
<dbReference type="EC" id="3.6.1.52" evidence="2"/>
<gene>
    <name evidence="12" type="ORF">PV04_03619</name>
</gene>
<dbReference type="PANTHER" id="PTHR31126">
    <property type="entry name" value="TYROSINE-PROTEIN PHOSPHATASE"/>
    <property type="match status" value="1"/>
</dbReference>
<feature type="region of interest" description="Disordered" evidence="10">
    <location>
        <begin position="236"/>
        <end position="258"/>
    </location>
</feature>
<protein>
    <recommendedName>
        <fullName evidence="2">diphosphoinositol-polyphosphate diphosphatase</fullName>
        <ecNumber evidence="2">3.6.1.52</ecNumber>
    </recommendedName>
</protein>
<dbReference type="InterPro" id="IPR016130">
    <property type="entry name" value="Tyr_Pase_AS"/>
</dbReference>
<reference evidence="12 13" key="1">
    <citation type="submission" date="2015-01" db="EMBL/GenBank/DDBJ databases">
        <title>The Genome Sequence of Capronia semiimmersa CBS27337.</title>
        <authorList>
            <consortium name="The Broad Institute Genomics Platform"/>
            <person name="Cuomo C."/>
            <person name="de Hoog S."/>
            <person name="Gorbushina A."/>
            <person name="Stielow B."/>
            <person name="Teixiera M."/>
            <person name="Abouelleil A."/>
            <person name="Chapman S.B."/>
            <person name="Priest M."/>
            <person name="Young S.K."/>
            <person name="Wortman J."/>
            <person name="Nusbaum C."/>
            <person name="Birren B."/>
        </authorList>
    </citation>
    <scope>NUCLEOTIDE SEQUENCE [LARGE SCALE GENOMIC DNA]</scope>
    <source>
        <strain evidence="12 13">CBS 27337</strain>
    </source>
</reference>
<dbReference type="Pfam" id="PF03162">
    <property type="entry name" value="Y_phosphatase2"/>
    <property type="match status" value="1"/>
</dbReference>
<dbReference type="PANTHER" id="PTHR31126:SF48">
    <property type="entry name" value="INOSITOL PHOSPHATASE SIW14"/>
    <property type="match status" value="1"/>
</dbReference>
<dbReference type="FunFam" id="3.90.190.10:FF:000035">
    <property type="entry name" value="Tyrosine phosphatase, putative"/>
    <property type="match status" value="1"/>
</dbReference>
<comment type="catalytic activity">
    <reaction evidence="7">
        <text>3,5-bis(diphospho)-1D-myo-inositol 1,2,4,6-tetrakisphosphate + H2O = 3-diphospho-1D-myo-inositol 1,2,4,5,6-pentakisphosphate + phosphate + 2 H(+)</text>
        <dbReference type="Rhea" id="RHEA:56312"/>
        <dbReference type="ChEBI" id="CHEBI:15377"/>
        <dbReference type="ChEBI" id="CHEBI:15378"/>
        <dbReference type="ChEBI" id="CHEBI:43474"/>
        <dbReference type="ChEBI" id="CHEBI:140372"/>
        <dbReference type="ChEBI" id="CHEBI:140374"/>
        <dbReference type="EC" id="3.6.1.52"/>
    </reaction>
    <physiologicalReaction direction="left-to-right" evidence="7">
        <dbReference type="Rhea" id="RHEA:56313"/>
    </physiologicalReaction>
</comment>
<dbReference type="PROSITE" id="PS50054">
    <property type="entry name" value="TYR_PHOSPHATASE_DUAL"/>
    <property type="match status" value="1"/>
</dbReference>
<dbReference type="SUPFAM" id="SSF52799">
    <property type="entry name" value="(Phosphotyrosine protein) phosphatases II"/>
    <property type="match status" value="1"/>
</dbReference>
<dbReference type="STRING" id="5601.A0A0D2GGR9"/>
<dbReference type="InterPro" id="IPR020428">
    <property type="entry name" value="PFA-DSPs"/>
</dbReference>
<organism evidence="12 13">
    <name type="scientific">Phialophora macrospora</name>
    <dbReference type="NCBI Taxonomy" id="1851006"/>
    <lineage>
        <taxon>Eukaryota</taxon>
        <taxon>Fungi</taxon>
        <taxon>Dikarya</taxon>
        <taxon>Ascomycota</taxon>
        <taxon>Pezizomycotina</taxon>
        <taxon>Eurotiomycetes</taxon>
        <taxon>Chaetothyriomycetidae</taxon>
        <taxon>Chaetothyriales</taxon>
        <taxon>Herpotrichiellaceae</taxon>
        <taxon>Phialophora</taxon>
    </lineage>
</organism>
<evidence type="ECO:0000256" key="1">
    <source>
        <dbReference type="ARBA" id="ARBA00004496"/>
    </source>
</evidence>
<comment type="catalytic activity">
    <reaction evidence="9">
        <text>6-diphospho-1D-myo-inositol pentakisphosphate + H2O = 1D-myo-inositol hexakisphosphate + phosphate + H(+)</text>
        <dbReference type="Rhea" id="RHEA:79703"/>
        <dbReference type="ChEBI" id="CHEBI:15377"/>
        <dbReference type="ChEBI" id="CHEBI:15378"/>
        <dbReference type="ChEBI" id="CHEBI:43474"/>
        <dbReference type="ChEBI" id="CHEBI:58130"/>
        <dbReference type="ChEBI" id="CHEBI:230534"/>
        <dbReference type="EC" id="3.6.1.52"/>
    </reaction>
    <physiologicalReaction direction="left-to-right" evidence="9">
        <dbReference type="Rhea" id="RHEA:79704"/>
    </physiologicalReaction>
</comment>
<evidence type="ECO:0000256" key="10">
    <source>
        <dbReference type="SAM" id="MobiDB-lite"/>
    </source>
</evidence>
<dbReference type="AlphaFoldDB" id="A0A0D2GGR9"/>
<dbReference type="EMBL" id="KN846957">
    <property type="protein sequence ID" value="KIW71454.1"/>
    <property type="molecule type" value="Genomic_DNA"/>
</dbReference>
<evidence type="ECO:0000256" key="6">
    <source>
        <dbReference type="ARBA" id="ARBA00047342"/>
    </source>
</evidence>
<accession>A0A0D2GGR9</accession>
<name>A0A0D2GGR9_9EURO</name>
<keyword evidence="3" id="KW-0963">Cytoplasm</keyword>
<sequence>MADVEYSGVTGSGVDSGALAASLAALNVSSGVETIHVEESQPPTPDGTGRPVNFQTIAPGLYRSSYPQTPHFLELEKLNLKTIVTLVPQPLPEDYKRYLARNNITHYHIPILANKDPEIYTPDAVVYKVLELMLDSSNYPMLIHCNKGKHRTGCITASFRRVTGWTFEACMAEYERYSKPKDRALDKVFIERFNPLPLKSIAIERGYVGGVWRQPVFGSTNFSTYTTTTMDTNYTTTDDSSTDNLERTHTDNEAMEAPDYVRNLL</sequence>
<comment type="similarity">
    <text evidence="5">Belongs to the protein-tyrosine phosphatase family. Atypical dual-specificity phosphatase Siw14-like subfamily.</text>
</comment>
<dbReference type="Gene3D" id="3.90.190.10">
    <property type="entry name" value="Protein tyrosine phosphatase superfamily"/>
    <property type="match status" value="1"/>
</dbReference>
<dbReference type="HOGENOM" id="CLU_1094289_0_0_1"/>
<dbReference type="InterPro" id="IPR029021">
    <property type="entry name" value="Prot-tyrosine_phosphatase-like"/>
</dbReference>
<evidence type="ECO:0000313" key="13">
    <source>
        <dbReference type="Proteomes" id="UP000054266"/>
    </source>
</evidence>
<dbReference type="PROSITE" id="PS00383">
    <property type="entry name" value="TYR_PHOSPHATASE_1"/>
    <property type="match status" value="1"/>
</dbReference>
<dbReference type="InterPro" id="IPR004861">
    <property type="entry name" value="Siw14-like"/>
</dbReference>
<proteinExistence type="inferred from homology"/>
<dbReference type="Proteomes" id="UP000054266">
    <property type="component" value="Unassembled WGS sequence"/>
</dbReference>
<evidence type="ECO:0000256" key="4">
    <source>
        <dbReference type="ARBA" id="ARBA00022801"/>
    </source>
</evidence>
<dbReference type="GO" id="GO:0052840">
    <property type="term" value="F:inositol diphosphate tetrakisphosphate diphosphatase activity"/>
    <property type="evidence" value="ECO:0007669"/>
    <property type="project" value="TreeGrafter"/>
</dbReference>
<evidence type="ECO:0000256" key="2">
    <source>
        <dbReference type="ARBA" id="ARBA00012527"/>
    </source>
</evidence>
<evidence type="ECO:0000256" key="7">
    <source>
        <dbReference type="ARBA" id="ARBA00047562"/>
    </source>
</evidence>
<dbReference type="GO" id="GO:0005737">
    <property type="term" value="C:cytoplasm"/>
    <property type="evidence" value="ECO:0007669"/>
    <property type="project" value="UniProtKB-SubCell"/>
</dbReference>
<comment type="subcellular location">
    <subcellularLocation>
        <location evidence="1">Cytoplasm</location>
    </subcellularLocation>
</comment>
<keyword evidence="4" id="KW-0378">Hydrolase</keyword>
<evidence type="ECO:0000259" key="11">
    <source>
        <dbReference type="PROSITE" id="PS50054"/>
    </source>
</evidence>
<dbReference type="PRINTS" id="PR01911">
    <property type="entry name" value="PFDSPHPHTASE"/>
</dbReference>
<feature type="domain" description="Tyrosine-protein phosphatase" evidence="11">
    <location>
        <begin position="53"/>
        <end position="202"/>
    </location>
</feature>
<dbReference type="GO" id="GO:0016791">
    <property type="term" value="F:phosphatase activity"/>
    <property type="evidence" value="ECO:0007669"/>
    <property type="project" value="InterPro"/>
</dbReference>
<keyword evidence="13" id="KW-1185">Reference proteome</keyword>